<dbReference type="SUPFAM" id="SSF58104">
    <property type="entry name" value="Methyl-accepting chemotaxis protein (MCP) signaling domain"/>
    <property type="match status" value="1"/>
</dbReference>
<evidence type="ECO:0000259" key="1">
    <source>
        <dbReference type="Pfam" id="PF02470"/>
    </source>
</evidence>
<proteinExistence type="predicted"/>
<dbReference type="GO" id="GO:0005543">
    <property type="term" value="F:phospholipid binding"/>
    <property type="evidence" value="ECO:0007669"/>
    <property type="project" value="TreeGrafter"/>
</dbReference>
<dbReference type="PANTHER" id="PTHR33371:SF4">
    <property type="entry name" value="INTERMEMBRANE PHOSPHOLIPID TRANSPORT SYSTEM BINDING PROTEIN MLAD"/>
    <property type="match status" value="1"/>
</dbReference>
<dbReference type="InterPro" id="IPR003399">
    <property type="entry name" value="Mce/MlaD"/>
</dbReference>
<organism evidence="2 3">
    <name type="scientific">Amycolatopsis echigonensis</name>
    <dbReference type="NCBI Taxonomy" id="2576905"/>
    <lineage>
        <taxon>Bacteria</taxon>
        <taxon>Bacillati</taxon>
        <taxon>Actinomycetota</taxon>
        <taxon>Actinomycetes</taxon>
        <taxon>Pseudonocardiales</taxon>
        <taxon>Pseudonocardiaceae</taxon>
        <taxon>Amycolatopsis</taxon>
    </lineage>
</organism>
<dbReference type="Proteomes" id="UP000550260">
    <property type="component" value="Unassembled WGS sequence"/>
</dbReference>
<sequence length="421" mass="44149">MTPRKPVRGRLRRTWQRIRTEPQLGRNVSLLTALLVLAAVAGGIVLSNQGSGLTSWPWTDRFVFHAEFDEAQGVAAGQGQEVRIAGVPVGAIQAAQVGKDGKADLELGIDRGYTIYDNAVLVLRPKSPLNEMYVEIQPGGPPGHAVTEGQTLPSGNTRSPVTIDRVTQHLDDNTRAALGALVNEADVALANAPENLPGGLSSTDAVVKNLQPVVTELNGRRESLAKLVTSLSAISQSIGGNDQRLTTLANSLQQTLQALGDQHTPLNSSLQQLPDFSKQLKDATDAVQELTTRLDPTLDDLRGAAGSLPGALAKLSDTADHIGSVADKANPVVTAAGPVVKDLRPVVADVNQALPHLKQVSARLSPVTAALVPYLSDLQAFVYNTASATSVVDGDGGMLRGIGQVGPDTIPLLNSLGRPAK</sequence>
<name>A0A8E2BAB1_9PSEU</name>
<evidence type="ECO:0000313" key="3">
    <source>
        <dbReference type="Proteomes" id="UP000550260"/>
    </source>
</evidence>
<dbReference type="RefSeq" id="WP_183126577.1">
    <property type="nucleotide sequence ID" value="NZ_JACJHR010000085.1"/>
</dbReference>
<evidence type="ECO:0000313" key="2">
    <source>
        <dbReference type="EMBL" id="MBB2504918.1"/>
    </source>
</evidence>
<dbReference type="InterPro" id="IPR052336">
    <property type="entry name" value="MlaD_Phospholipid_Transporter"/>
</dbReference>
<dbReference type="AlphaFoldDB" id="A0A8E2BAB1"/>
<gene>
    <name evidence="2" type="ORF">H5411_37975</name>
</gene>
<comment type="caution">
    <text evidence="2">The sequence shown here is derived from an EMBL/GenBank/DDBJ whole genome shotgun (WGS) entry which is preliminary data.</text>
</comment>
<protein>
    <submittedName>
        <fullName evidence="2">MCE family protein</fullName>
    </submittedName>
</protein>
<dbReference type="GO" id="GO:0005548">
    <property type="term" value="F:phospholipid transporter activity"/>
    <property type="evidence" value="ECO:0007669"/>
    <property type="project" value="TreeGrafter"/>
</dbReference>
<reference evidence="2 3" key="1">
    <citation type="submission" date="2020-08" db="EMBL/GenBank/DDBJ databases">
        <title>Amycolatopsis echigonensis JCM 21831.</title>
        <authorList>
            <person name="Tedsree N."/>
            <person name="Kuncharoen N."/>
            <person name="Likhitwitayawuid K."/>
            <person name="Tanasupawat S."/>
        </authorList>
    </citation>
    <scope>NUCLEOTIDE SEQUENCE [LARGE SCALE GENOMIC DNA]</scope>
    <source>
        <strain evidence="2 3">JCM 21831</strain>
    </source>
</reference>
<dbReference type="EMBL" id="JACJHR010000085">
    <property type="protein sequence ID" value="MBB2504918.1"/>
    <property type="molecule type" value="Genomic_DNA"/>
</dbReference>
<dbReference type="Pfam" id="PF02470">
    <property type="entry name" value="MlaD"/>
    <property type="match status" value="1"/>
</dbReference>
<accession>A0A8E2BAB1</accession>
<dbReference type="PANTHER" id="PTHR33371">
    <property type="entry name" value="INTERMEMBRANE PHOSPHOLIPID TRANSPORT SYSTEM BINDING PROTEIN MLAD-RELATED"/>
    <property type="match status" value="1"/>
</dbReference>
<feature type="domain" description="Mce/MlaD" evidence="1">
    <location>
        <begin position="64"/>
        <end position="139"/>
    </location>
</feature>